<keyword evidence="1" id="KW-0678">Repressor</keyword>
<dbReference type="Pfam" id="PF02311">
    <property type="entry name" value="AraC_binding"/>
    <property type="match status" value="1"/>
</dbReference>
<proteinExistence type="predicted"/>
<keyword evidence="4" id="KW-0804">Transcription</keyword>
<reference evidence="8 9" key="1">
    <citation type="journal article" date="2019" name="Emerg. Microbes Infect.">
        <title>Comprehensive subspecies identification of 175 nontuberculous mycobacteria species based on 7547 genomic profiles.</title>
        <authorList>
            <person name="Matsumoto Y."/>
            <person name="Kinjo T."/>
            <person name="Motooka D."/>
            <person name="Nabeya D."/>
            <person name="Jung N."/>
            <person name="Uechi K."/>
            <person name="Horii T."/>
            <person name="Iida T."/>
            <person name="Fujita J."/>
            <person name="Nakamura S."/>
        </authorList>
    </citation>
    <scope>NUCLEOTIDE SEQUENCE [LARGE SCALE GENOMIC DNA]</scope>
    <source>
        <strain evidence="8 9">JCM 30725</strain>
    </source>
</reference>
<name>A0A7I9YQ39_MYCBU</name>
<dbReference type="SUPFAM" id="SSF51182">
    <property type="entry name" value="RmlC-like cupins"/>
    <property type="match status" value="1"/>
</dbReference>
<dbReference type="InterPro" id="IPR014710">
    <property type="entry name" value="RmlC-like_jellyroll"/>
</dbReference>
<comment type="caution">
    <text evidence="8">The sequence shown here is derived from an EMBL/GenBank/DDBJ whole genome shotgun (WGS) entry which is preliminary data.</text>
</comment>
<evidence type="ECO:0000256" key="2">
    <source>
        <dbReference type="ARBA" id="ARBA00023015"/>
    </source>
</evidence>
<dbReference type="FunFam" id="1.10.10.60:FF:000132">
    <property type="entry name" value="AraC family transcriptional regulator"/>
    <property type="match status" value="1"/>
</dbReference>
<evidence type="ECO:0000256" key="3">
    <source>
        <dbReference type="ARBA" id="ARBA00023125"/>
    </source>
</evidence>
<protein>
    <recommendedName>
        <fullName evidence="5">HTH-type transcriptional regulator RipA</fullName>
    </recommendedName>
    <alternativeName>
        <fullName evidence="6">Repressor of iron proteins A</fullName>
    </alternativeName>
</protein>
<gene>
    <name evidence="8" type="ORF">MBOU_27800</name>
</gene>
<dbReference type="PANTHER" id="PTHR11019">
    <property type="entry name" value="HTH-TYPE TRANSCRIPTIONAL REGULATOR NIMR"/>
    <property type="match status" value="1"/>
</dbReference>
<accession>A0A7I9YQ39</accession>
<dbReference type="RefSeq" id="WP_163712868.1">
    <property type="nucleotide sequence ID" value="NZ_BLKZ01000001.1"/>
</dbReference>
<organism evidence="8 9">
    <name type="scientific">Mycobacterium bourgelatii</name>
    <dbReference type="NCBI Taxonomy" id="1273442"/>
    <lineage>
        <taxon>Bacteria</taxon>
        <taxon>Bacillati</taxon>
        <taxon>Actinomycetota</taxon>
        <taxon>Actinomycetes</taxon>
        <taxon>Mycobacteriales</taxon>
        <taxon>Mycobacteriaceae</taxon>
        <taxon>Mycobacterium</taxon>
    </lineage>
</organism>
<evidence type="ECO:0000256" key="1">
    <source>
        <dbReference type="ARBA" id="ARBA00022491"/>
    </source>
</evidence>
<dbReference type="AlphaFoldDB" id="A0A7I9YQ39"/>
<sequence length="254" mass="28374">MRNVALADVDAVDRPVLAIGTDYPPHYLLKFHRHRRAQFLYAATGIMLVDTAGASWTVPTHRAVLIPPGVDHQVLMDDVSTRSLYIEPLAVPWFPNRCQVVDVAPLLRALLLAAVELPAEYDRHGRDGALVELILHEIQSLTALPFELPMPHRDDLRGQCQRFASAPSIQEIPTQWAKALGVSTRTFNRIFRAETGLTFQQWRQRACVRHAIRLLATGSTVTQVAATLGYDTPAAFSTMFTKSVGTAPKSFRRW</sequence>
<dbReference type="PROSITE" id="PS01124">
    <property type="entry name" value="HTH_ARAC_FAMILY_2"/>
    <property type="match status" value="1"/>
</dbReference>
<keyword evidence="3" id="KW-0238">DNA-binding</keyword>
<evidence type="ECO:0000256" key="6">
    <source>
        <dbReference type="ARBA" id="ARBA00079449"/>
    </source>
</evidence>
<evidence type="ECO:0000256" key="5">
    <source>
        <dbReference type="ARBA" id="ARBA00074140"/>
    </source>
</evidence>
<feature type="domain" description="HTH araC/xylS-type" evidence="7">
    <location>
        <begin position="177"/>
        <end position="254"/>
    </location>
</feature>
<dbReference type="Gene3D" id="2.60.120.10">
    <property type="entry name" value="Jelly Rolls"/>
    <property type="match status" value="1"/>
</dbReference>
<keyword evidence="2" id="KW-0805">Transcription regulation</keyword>
<dbReference type="InterPro" id="IPR009057">
    <property type="entry name" value="Homeodomain-like_sf"/>
</dbReference>
<dbReference type="EMBL" id="BLKZ01000001">
    <property type="protein sequence ID" value="GFG90738.1"/>
    <property type="molecule type" value="Genomic_DNA"/>
</dbReference>
<dbReference type="InterPro" id="IPR018060">
    <property type="entry name" value="HTH_AraC"/>
</dbReference>
<evidence type="ECO:0000259" key="7">
    <source>
        <dbReference type="PROSITE" id="PS01124"/>
    </source>
</evidence>
<dbReference type="Proteomes" id="UP000465360">
    <property type="component" value="Unassembled WGS sequence"/>
</dbReference>
<dbReference type="SMART" id="SM00342">
    <property type="entry name" value="HTH_ARAC"/>
    <property type="match status" value="1"/>
</dbReference>
<dbReference type="Pfam" id="PF12833">
    <property type="entry name" value="HTH_18"/>
    <property type="match status" value="1"/>
</dbReference>
<evidence type="ECO:0000313" key="9">
    <source>
        <dbReference type="Proteomes" id="UP000465360"/>
    </source>
</evidence>
<dbReference type="CDD" id="cd06124">
    <property type="entry name" value="cupin_NimR-like_N"/>
    <property type="match status" value="1"/>
</dbReference>
<evidence type="ECO:0000313" key="8">
    <source>
        <dbReference type="EMBL" id="GFG90738.1"/>
    </source>
</evidence>
<dbReference type="GO" id="GO:0043565">
    <property type="term" value="F:sequence-specific DNA binding"/>
    <property type="evidence" value="ECO:0007669"/>
    <property type="project" value="InterPro"/>
</dbReference>
<dbReference type="Gene3D" id="1.10.10.60">
    <property type="entry name" value="Homeodomain-like"/>
    <property type="match status" value="2"/>
</dbReference>
<dbReference type="PANTHER" id="PTHR11019:SF159">
    <property type="entry name" value="TRANSCRIPTIONAL REGULATOR-RELATED"/>
    <property type="match status" value="1"/>
</dbReference>
<dbReference type="SUPFAM" id="SSF46689">
    <property type="entry name" value="Homeodomain-like"/>
    <property type="match status" value="2"/>
</dbReference>
<dbReference type="InterPro" id="IPR003313">
    <property type="entry name" value="AraC-bd"/>
</dbReference>
<dbReference type="InterPro" id="IPR011051">
    <property type="entry name" value="RmlC_Cupin_sf"/>
</dbReference>
<keyword evidence="9" id="KW-1185">Reference proteome</keyword>
<dbReference type="GO" id="GO:0003700">
    <property type="term" value="F:DNA-binding transcription factor activity"/>
    <property type="evidence" value="ECO:0007669"/>
    <property type="project" value="InterPro"/>
</dbReference>
<evidence type="ECO:0000256" key="4">
    <source>
        <dbReference type="ARBA" id="ARBA00023163"/>
    </source>
</evidence>